<evidence type="ECO:0000313" key="1">
    <source>
        <dbReference type="EMBL" id="CAG8551134.1"/>
    </source>
</evidence>
<organism evidence="1 2">
    <name type="scientific">Acaulospora morrowiae</name>
    <dbReference type="NCBI Taxonomy" id="94023"/>
    <lineage>
        <taxon>Eukaryota</taxon>
        <taxon>Fungi</taxon>
        <taxon>Fungi incertae sedis</taxon>
        <taxon>Mucoromycota</taxon>
        <taxon>Glomeromycotina</taxon>
        <taxon>Glomeromycetes</taxon>
        <taxon>Diversisporales</taxon>
        <taxon>Acaulosporaceae</taxon>
        <taxon>Acaulospora</taxon>
    </lineage>
</organism>
<dbReference type="AlphaFoldDB" id="A0A9N9B035"/>
<accession>A0A9N9B035</accession>
<feature type="non-terminal residue" evidence="1">
    <location>
        <position position="1"/>
    </location>
</feature>
<sequence length="290" mass="33431">MSLNLCKFVHDKVQEKKLRKLAKKCGTAPENLPTILQNPDIVTLVLKYLKIKDTDDEMPALLFDWNQAGFNDTKVTHHRNGIMGQTQRAIIANILAYGATNFMNLNILFIFRNGQAIEAWYRNIDVDLFWAKRQVGVPDICNNILRLNRITAHTTYVDIVDFLEKVNSEIKQRNRDKKLRDQCLSLVSHKKKGTDKLWQELFNTSLELSSQDHSISKNIKSGQIEFLRRPVPKNSRAWMVLRSLCDTAIGAEDRASKANQEEIMCWSLYGRDFEFLVGEMSSKNKIGEKK</sequence>
<gene>
    <name evidence="1" type="ORF">AMORRO_LOCUS5578</name>
</gene>
<dbReference type="EMBL" id="CAJVPV010003407">
    <property type="protein sequence ID" value="CAG8551134.1"/>
    <property type="molecule type" value="Genomic_DNA"/>
</dbReference>
<reference evidence="1" key="1">
    <citation type="submission" date="2021-06" db="EMBL/GenBank/DDBJ databases">
        <authorList>
            <person name="Kallberg Y."/>
            <person name="Tangrot J."/>
            <person name="Rosling A."/>
        </authorList>
    </citation>
    <scope>NUCLEOTIDE SEQUENCE</scope>
    <source>
        <strain evidence="1">CL551</strain>
    </source>
</reference>
<protein>
    <submittedName>
        <fullName evidence="1">8514_t:CDS:1</fullName>
    </submittedName>
</protein>
<proteinExistence type="predicted"/>
<name>A0A9N9B035_9GLOM</name>
<dbReference type="OrthoDB" id="2305202at2759"/>
<keyword evidence="2" id="KW-1185">Reference proteome</keyword>
<evidence type="ECO:0000313" key="2">
    <source>
        <dbReference type="Proteomes" id="UP000789342"/>
    </source>
</evidence>
<dbReference type="Proteomes" id="UP000789342">
    <property type="component" value="Unassembled WGS sequence"/>
</dbReference>
<comment type="caution">
    <text evidence="1">The sequence shown here is derived from an EMBL/GenBank/DDBJ whole genome shotgun (WGS) entry which is preliminary data.</text>
</comment>